<evidence type="ECO:0000313" key="5">
    <source>
        <dbReference type="EMBL" id="MDH8677922.1"/>
    </source>
</evidence>
<accession>A0ABT6NBX6</accession>
<proteinExistence type="predicted"/>
<dbReference type="Proteomes" id="UP001158045">
    <property type="component" value="Unassembled WGS sequence"/>
</dbReference>
<dbReference type="InterPro" id="IPR036388">
    <property type="entry name" value="WH-like_DNA-bd_sf"/>
</dbReference>
<dbReference type="EMBL" id="JARYZI010000004">
    <property type="protein sequence ID" value="MDH8677922.1"/>
    <property type="molecule type" value="Genomic_DNA"/>
</dbReference>
<evidence type="ECO:0000256" key="2">
    <source>
        <dbReference type="ARBA" id="ARBA00023125"/>
    </source>
</evidence>
<gene>
    <name evidence="5" type="ORF">QE109_07170</name>
</gene>
<dbReference type="PROSITE" id="PS50995">
    <property type="entry name" value="HTH_MARR_2"/>
    <property type="match status" value="1"/>
</dbReference>
<keyword evidence="2" id="KW-0238">DNA-binding</keyword>
<dbReference type="PANTHER" id="PTHR42756:SF1">
    <property type="entry name" value="TRANSCRIPTIONAL REPRESSOR OF EMRAB OPERON"/>
    <property type="match status" value="1"/>
</dbReference>
<protein>
    <submittedName>
        <fullName evidence="5">Winged helix-turn-helix transcriptional regulator</fullName>
    </submittedName>
</protein>
<feature type="domain" description="HTH marR-type" evidence="4">
    <location>
        <begin position="5"/>
        <end position="146"/>
    </location>
</feature>
<evidence type="ECO:0000259" key="4">
    <source>
        <dbReference type="PROSITE" id="PS50995"/>
    </source>
</evidence>
<dbReference type="InterPro" id="IPR036390">
    <property type="entry name" value="WH_DNA-bd_sf"/>
</dbReference>
<dbReference type="SUPFAM" id="SSF46785">
    <property type="entry name" value="Winged helix' DNA-binding domain"/>
    <property type="match status" value="1"/>
</dbReference>
<keyword evidence="3" id="KW-0804">Transcription</keyword>
<comment type="caution">
    <text evidence="5">The sequence shown here is derived from an EMBL/GenBank/DDBJ whole genome shotgun (WGS) entry which is preliminary data.</text>
</comment>
<evidence type="ECO:0000256" key="1">
    <source>
        <dbReference type="ARBA" id="ARBA00023015"/>
    </source>
</evidence>
<dbReference type="RefSeq" id="WP_281093750.1">
    <property type="nucleotide sequence ID" value="NZ_JARYZI010000004.1"/>
</dbReference>
<keyword evidence="6" id="KW-1185">Reference proteome</keyword>
<dbReference type="PRINTS" id="PR00598">
    <property type="entry name" value="HTHMARR"/>
</dbReference>
<dbReference type="PANTHER" id="PTHR42756">
    <property type="entry name" value="TRANSCRIPTIONAL REGULATOR, MARR"/>
    <property type="match status" value="1"/>
</dbReference>
<dbReference type="Pfam" id="PF13412">
    <property type="entry name" value="HTH_24"/>
    <property type="match status" value="1"/>
</dbReference>
<sequence>MKDNNHKIKSILKQVMIFNDFYEEVIQSSIVKNQDSAVSKLEFKLLHTVFRHERLMISEVSEILNISLPNCSRYVKTAIEDGYIQKQIDLEDKRIYYISLTEKGKNIVAATLESFGEEMSNQLLDLDFKTLEKLDQSFSNLNNLLSETLFTSSKNN</sequence>
<dbReference type="InterPro" id="IPR000835">
    <property type="entry name" value="HTH_MarR-typ"/>
</dbReference>
<keyword evidence="1" id="KW-0805">Transcription regulation</keyword>
<organism evidence="5 6">
    <name type="scientific">Fusibacter bizertensis</name>
    <dbReference type="NCBI Taxonomy" id="1488331"/>
    <lineage>
        <taxon>Bacteria</taxon>
        <taxon>Bacillati</taxon>
        <taxon>Bacillota</taxon>
        <taxon>Clostridia</taxon>
        <taxon>Eubacteriales</taxon>
        <taxon>Eubacteriales Family XII. Incertae Sedis</taxon>
        <taxon>Fusibacter</taxon>
    </lineage>
</organism>
<evidence type="ECO:0000256" key="3">
    <source>
        <dbReference type="ARBA" id="ARBA00023163"/>
    </source>
</evidence>
<reference evidence="5 6" key="1">
    <citation type="submission" date="2023-04" db="EMBL/GenBank/DDBJ databases">
        <title>Fusibacter bizertensis strain WBS, isolated from littoral bottom sediments of the Arctic seas - biochemical and genomic analysis.</title>
        <authorList>
            <person name="Brioukhanov A.L."/>
        </authorList>
    </citation>
    <scope>NUCLEOTIDE SEQUENCE [LARGE SCALE GENOMIC DNA]</scope>
    <source>
        <strain evidence="5 6">WBS</strain>
    </source>
</reference>
<evidence type="ECO:0000313" key="6">
    <source>
        <dbReference type="Proteomes" id="UP001158045"/>
    </source>
</evidence>
<name>A0ABT6NBX6_9FIRM</name>
<dbReference type="SMART" id="SM00347">
    <property type="entry name" value="HTH_MARR"/>
    <property type="match status" value="1"/>
</dbReference>
<dbReference type="Gene3D" id="1.10.10.10">
    <property type="entry name" value="Winged helix-like DNA-binding domain superfamily/Winged helix DNA-binding domain"/>
    <property type="match status" value="1"/>
</dbReference>